<keyword evidence="1" id="KW-0812">Transmembrane</keyword>
<dbReference type="AlphaFoldDB" id="A0A1H4IVI3"/>
<dbReference type="PANTHER" id="PTHR39430:SF1">
    <property type="entry name" value="PROTEASE"/>
    <property type="match status" value="1"/>
</dbReference>
<feature type="transmembrane region" description="Helical" evidence="1">
    <location>
        <begin position="256"/>
        <end position="274"/>
    </location>
</feature>
<gene>
    <name evidence="2" type="ORF">SAMN05443244_0106</name>
</gene>
<feature type="transmembrane region" description="Helical" evidence="1">
    <location>
        <begin position="160"/>
        <end position="178"/>
    </location>
</feature>
<dbReference type="OrthoDB" id="324900at2"/>
<proteinExistence type="predicted"/>
<keyword evidence="1" id="KW-0472">Membrane</keyword>
<accession>A0A1H4IVI3</accession>
<sequence>MNGTPPTRPRTNRTASLFLLSAAWIVLTLAVAGETTKLVPALWEDLVREGVAAALLAGGFYAIARTYIQDLRPLSSIGFVRRPGIATEFGRGAALGWAIAIALVLPAMLTGNLDFTFGFAGIALTHFLISALVLTAFALVVQLVLAGLPVRLLVRATGPAWAMSAILFVVVCLAVSGQGGQGRGLIFMALAASLFVAGYLRTRAIWLPLGIQMGWTLSLQLLFGANSPYTPVTYGIVQSDTGGPAWLTGGPFGPEASVFGVLILIAALIALYRITKDYAWHYTWQPIEGAGAPVVVAPPEEHIREEKKHAAAAPLVQIGGIAPAPPSTSAPPDPIL</sequence>
<feature type="transmembrane region" description="Helical" evidence="1">
    <location>
        <begin position="184"/>
        <end position="200"/>
    </location>
</feature>
<evidence type="ECO:0000313" key="3">
    <source>
        <dbReference type="Proteomes" id="UP000182409"/>
    </source>
</evidence>
<evidence type="ECO:0000313" key="2">
    <source>
        <dbReference type="EMBL" id="SEB37865.1"/>
    </source>
</evidence>
<feature type="transmembrane region" description="Helical" evidence="1">
    <location>
        <begin position="51"/>
        <end position="68"/>
    </location>
</feature>
<dbReference type="EMBL" id="FNSD01000001">
    <property type="protein sequence ID" value="SEB37865.1"/>
    <property type="molecule type" value="Genomic_DNA"/>
</dbReference>
<keyword evidence="1" id="KW-1133">Transmembrane helix</keyword>
<feature type="transmembrane region" description="Helical" evidence="1">
    <location>
        <begin position="115"/>
        <end position="148"/>
    </location>
</feature>
<protein>
    <submittedName>
        <fullName evidence="2">Uncharacterized protein</fullName>
    </submittedName>
</protein>
<name>A0A1H4IVI3_9BACT</name>
<dbReference type="RefSeq" id="WP_139285044.1">
    <property type="nucleotide sequence ID" value="NZ_FNSD01000001.1"/>
</dbReference>
<organism evidence="2 3">
    <name type="scientific">Terriglobus roseus</name>
    <dbReference type="NCBI Taxonomy" id="392734"/>
    <lineage>
        <taxon>Bacteria</taxon>
        <taxon>Pseudomonadati</taxon>
        <taxon>Acidobacteriota</taxon>
        <taxon>Terriglobia</taxon>
        <taxon>Terriglobales</taxon>
        <taxon>Acidobacteriaceae</taxon>
        <taxon>Terriglobus</taxon>
    </lineage>
</organism>
<evidence type="ECO:0000256" key="1">
    <source>
        <dbReference type="SAM" id="Phobius"/>
    </source>
</evidence>
<feature type="transmembrane region" description="Helical" evidence="1">
    <location>
        <begin position="89"/>
        <end position="109"/>
    </location>
</feature>
<dbReference type="PANTHER" id="PTHR39430">
    <property type="entry name" value="MEMBRANE-ASSOCIATED PROTEASE-RELATED"/>
    <property type="match status" value="1"/>
</dbReference>
<reference evidence="2 3" key="1">
    <citation type="submission" date="2016-10" db="EMBL/GenBank/DDBJ databases">
        <authorList>
            <person name="de Groot N.N."/>
        </authorList>
    </citation>
    <scope>NUCLEOTIDE SEQUENCE [LARGE SCALE GENOMIC DNA]</scope>
    <source>
        <strain evidence="2 3">AB35.6</strain>
    </source>
</reference>
<dbReference type="Proteomes" id="UP000182409">
    <property type="component" value="Unassembled WGS sequence"/>
</dbReference>